<dbReference type="Proteomes" id="UP001165960">
    <property type="component" value="Unassembled WGS sequence"/>
</dbReference>
<dbReference type="EMBL" id="QTSX02000046">
    <property type="protein sequence ID" value="KAJ9089451.1"/>
    <property type="molecule type" value="Genomic_DNA"/>
</dbReference>
<comment type="caution">
    <text evidence="1">The sequence shown here is derived from an EMBL/GenBank/DDBJ whole genome shotgun (WGS) entry which is preliminary data.</text>
</comment>
<protein>
    <submittedName>
        <fullName evidence="1">Uncharacterized protein</fullName>
    </submittedName>
</protein>
<evidence type="ECO:0000313" key="2">
    <source>
        <dbReference type="Proteomes" id="UP001165960"/>
    </source>
</evidence>
<accession>A0ACC2URU5</accession>
<organism evidence="1 2">
    <name type="scientific">Entomophthora muscae</name>
    <dbReference type="NCBI Taxonomy" id="34485"/>
    <lineage>
        <taxon>Eukaryota</taxon>
        <taxon>Fungi</taxon>
        <taxon>Fungi incertae sedis</taxon>
        <taxon>Zoopagomycota</taxon>
        <taxon>Entomophthoromycotina</taxon>
        <taxon>Entomophthoromycetes</taxon>
        <taxon>Entomophthorales</taxon>
        <taxon>Entomophthoraceae</taxon>
        <taxon>Entomophthora</taxon>
    </lineage>
</organism>
<evidence type="ECO:0000313" key="1">
    <source>
        <dbReference type="EMBL" id="KAJ9089451.1"/>
    </source>
</evidence>
<gene>
    <name evidence="1" type="ORF">DSO57_1012801</name>
</gene>
<name>A0ACC2URU5_9FUNG</name>
<proteinExistence type="predicted"/>
<sequence>MKEIPTTSLLPNTPSAQDFSKLRVVDITVLRLANQVVPHTGSCCPLPTAVNYLVRIAPIVYKAFPVGVQSDSGMGCDISYLILTNYCLPTLMPLTLSDF</sequence>
<reference evidence="1" key="1">
    <citation type="submission" date="2022-04" db="EMBL/GenBank/DDBJ databases">
        <title>Genome of the entomopathogenic fungus Entomophthora muscae.</title>
        <authorList>
            <person name="Elya C."/>
            <person name="Lovett B.R."/>
            <person name="Lee E."/>
            <person name="Macias A.M."/>
            <person name="Hajek A.E."/>
            <person name="De Bivort B.L."/>
            <person name="Kasson M.T."/>
            <person name="De Fine Licht H.H."/>
            <person name="Stajich J.E."/>
        </authorList>
    </citation>
    <scope>NUCLEOTIDE SEQUENCE</scope>
    <source>
        <strain evidence="1">Berkeley</strain>
    </source>
</reference>
<keyword evidence="2" id="KW-1185">Reference proteome</keyword>